<sequence>MNRKDRIKKNLPFFLIFITGLIIFAYPLISQKYYEIESEGEVVEFKKESDSTNKEEIAKRMDLARAYNRTLDPARLADPFTQKEKEGRAEYARMLEINEMLGHVEIPKIGQDLPIYAGTSDEVLEKGCGHLEGTSLPIGGNNTHTVITGHRGLPNAKLFRNLDQLVEGDVFYIHNIEDTLAYQVDKIQVVDPSDFQPVLVEEGHDYATLLTCTPYMINSHRLLVRGHRIPYQAAIDDGVANTKSQKYDFFQLFLIMLPLVALLIIFVIKEHRRRSSLRNEVNTIEESIKTYKK</sequence>
<dbReference type="NCBIfam" id="TIGR01076">
    <property type="entry name" value="sortase_fam"/>
    <property type="match status" value="1"/>
</dbReference>
<evidence type="ECO:0000256" key="2">
    <source>
        <dbReference type="PIRSR" id="PIRSR605754-1"/>
    </source>
</evidence>
<feature type="transmembrane region" description="Helical" evidence="3">
    <location>
        <begin position="12"/>
        <end position="29"/>
    </location>
</feature>
<dbReference type="AlphaFoldDB" id="A0A3E2THL7"/>
<dbReference type="Pfam" id="PF04203">
    <property type="entry name" value="Sortase"/>
    <property type="match status" value="1"/>
</dbReference>
<reference evidence="4 5" key="1">
    <citation type="submission" date="2018-08" db="EMBL/GenBank/DDBJ databases">
        <title>A genome reference for cultivated species of the human gut microbiota.</title>
        <authorList>
            <person name="Zou Y."/>
            <person name="Xue W."/>
            <person name="Luo G."/>
        </authorList>
    </citation>
    <scope>NUCLEOTIDE SEQUENCE [LARGE SCALE GENOMIC DNA]</scope>
    <source>
        <strain evidence="4 5">OF01-3</strain>
    </source>
</reference>
<keyword evidence="3" id="KW-1133">Transmembrane helix</keyword>
<evidence type="ECO:0000256" key="3">
    <source>
        <dbReference type="SAM" id="Phobius"/>
    </source>
</evidence>
<dbReference type="EMBL" id="QVEU01000004">
    <property type="protein sequence ID" value="RGB75925.1"/>
    <property type="molecule type" value="Genomic_DNA"/>
</dbReference>
<dbReference type="CDD" id="cd05827">
    <property type="entry name" value="Sortase_C"/>
    <property type="match status" value="1"/>
</dbReference>
<dbReference type="GO" id="GO:0016787">
    <property type="term" value="F:hydrolase activity"/>
    <property type="evidence" value="ECO:0007669"/>
    <property type="project" value="UniProtKB-KW"/>
</dbReference>
<evidence type="ECO:0000313" key="4">
    <source>
        <dbReference type="EMBL" id="RGB75925.1"/>
    </source>
</evidence>
<dbReference type="OrthoDB" id="1648028at2"/>
<feature type="transmembrane region" description="Helical" evidence="3">
    <location>
        <begin position="249"/>
        <end position="268"/>
    </location>
</feature>
<dbReference type="SUPFAM" id="SSF63817">
    <property type="entry name" value="Sortase"/>
    <property type="match status" value="1"/>
</dbReference>
<dbReference type="Gene3D" id="2.40.260.10">
    <property type="entry name" value="Sortase"/>
    <property type="match status" value="1"/>
</dbReference>
<name>A0A3E2THL7_9FIRM</name>
<protein>
    <submittedName>
        <fullName evidence="4">Class C sortase</fullName>
    </submittedName>
</protein>
<comment type="caution">
    <text evidence="4">The sequence shown here is derived from an EMBL/GenBank/DDBJ whole genome shotgun (WGS) entry which is preliminary data.</text>
</comment>
<accession>A0A3E2THL7</accession>
<dbReference type="InterPro" id="IPR005754">
    <property type="entry name" value="Sortase"/>
</dbReference>
<proteinExistence type="predicted"/>
<evidence type="ECO:0000256" key="1">
    <source>
        <dbReference type="ARBA" id="ARBA00022801"/>
    </source>
</evidence>
<dbReference type="InterPro" id="IPR042002">
    <property type="entry name" value="Sortase_C"/>
</dbReference>
<gene>
    <name evidence="4" type="ORF">DXA39_06280</name>
</gene>
<feature type="active site" description="Acyl-thioester intermediate" evidence="2">
    <location>
        <position position="212"/>
    </location>
</feature>
<dbReference type="RefSeq" id="WP_117521868.1">
    <property type="nucleotide sequence ID" value="NZ_JAGGLS010000012.1"/>
</dbReference>
<evidence type="ECO:0000313" key="5">
    <source>
        <dbReference type="Proteomes" id="UP000261011"/>
    </source>
</evidence>
<organism evidence="4 5">
    <name type="scientific">Anaerococcus nagyae</name>
    <dbReference type="NCBI Taxonomy" id="1755241"/>
    <lineage>
        <taxon>Bacteria</taxon>
        <taxon>Bacillati</taxon>
        <taxon>Bacillota</taxon>
        <taxon>Tissierellia</taxon>
        <taxon>Tissierellales</taxon>
        <taxon>Peptoniphilaceae</taxon>
        <taxon>Anaerococcus</taxon>
    </lineage>
</organism>
<keyword evidence="3" id="KW-0812">Transmembrane</keyword>
<feature type="active site" description="Proton donor/acceptor" evidence="2">
    <location>
        <position position="150"/>
    </location>
</feature>
<dbReference type="InterPro" id="IPR023365">
    <property type="entry name" value="Sortase_dom-sf"/>
</dbReference>
<keyword evidence="3" id="KW-0472">Membrane</keyword>
<keyword evidence="5" id="KW-1185">Reference proteome</keyword>
<dbReference type="Proteomes" id="UP000261011">
    <property type="component" value="Unassembled WGS sequence"/>
</dbReference>
<keyword evidence="1" id="KW-0378">Hydrolase</keyword>
<dbReference type="NCBIfam" id="NF033745">
    <property type="entry name" value="class_C_sortase"/>
    <property type="match status" value="1"/>
</dbReference>